<feature type="region of interest" description="Disordered" evidence="5">
    <location>
        <begin position="1"/>
        <end position="20"/>
    </location>
</feature>
<dbReference type="GO" id="GO:0005524">
    <property type="term" value="F:ATP binding"/>
    <property type="evidence" value="ECO:0007669"/>
    <property type="project" value="UniProtKB-KW"/>
</dbReference>
<dbReference type="Pfam" id="PF00005">
    <property type="entry name" value="ABC_tran"/>
    <property type="match status" value="1"/>
</dbReference>
<keyword evidence="8" id="KW-1185">Reference proteome</keyword>
<dbReference type="CDD" id="cd03255">
    <property type="entry name" value="ABC_MJ0796_LolCDE_FtsE"/>
    <property type="match status" value="1"/>
</dbReference>
<dbReference type="NCBIfam" id="NF007879">
    <property type="entry name" value="PRK10584.1"/>
    <property type="match status" value="1"/>
</dbReference>
<protein>
    <submittedName>
        <fullName evidence="7">Putative ABC transport system ATP-binding protein</fullName>
    </submittedName>
</protein>
<dbReference type="EMBL" id="FOHV01000019">
    <property type="protein sequence ID" value="SET35347.1"/>
    <property type="molecule type" value="Genomic_DNA"/>
</dbReference>
<dbReference type="Gene3D" id="3.40.50.300">
    <property type="entry name" value="P-loop containing nucleotide triphosphate hydrolases"/>
    <property type="match status" value="1"/>
</dbReference>
<comment type="similarity">
    <text evidence="4">Belongs to the ABC transporter superfamily. Macrolide exporter (TC 3.A.1.122) family.</text>
</comment>
<dbReference type="FunFam" id="3.40.50.300:FF:000032">
    <property type="entry name" value="Export ABC transporter ATP-binding protein"/>
    <property type="match status" value="1"/>
</dbReference>
<dbReference type="SUPFAM" id="SSF52540">
    <property type="entry name" value="P-loop containing nucleoside triphosphate hydrolases"/>
    <property type="match status" value="1"/>
</dbReference>
<evidence type="ECO:0000256" key="3">
    <source>
        <dbReference type="ARBA" id="ARBA00022840"/>
    </source>
</evidence>
<evidence type="ECO:0000313" key="8">
    <source>
        <dbReference type="Proteomes" id="UP000242642"/>
    </source>
</evidence>
<dbReference type="Proteomes" id="UP000242642">
    <property type="component" value="Unassembled WGS sequence"/>
</dbReference>
<keyword evidence="3 7" id="KW-0067">ATP-binding</keyword>
<dbReference type="InterPro" id="IPR003439">
    <property type="entry name" value="ABC_transporter-like_ATP-bd"/>
</dbReference>
<feature type="domain" description="ABC transporter" evidence="6">
    <location>
        <begin position="42"/>
        <end position="276"/>
    </location>
</feature>
<dbReference type="STRING" id="1123402.SAMN02583745_02100"/>
<gene>
    <name evidence="7" type="ORF">SAMN02583745_02100</name>
</gene>
<evidence type="ECO:0000256" key="1">
    <source>
        <dbReference type="ARBA" id="ARBA00022448"/>
    </source>
</evidence>
<dbReference type="GO" id="GO:1902495">
    <property type="term" value="C:transmembrane transporter complex"/>
    <property type="evidence" value="ECO:0007669"/>
    <property type="project" value="UniProtKB-ARBA"/>
</dbReference>
<evidence type="ECO:0000256" key="4">
    <source>
        <dbReference type="ARBA" id="ARBA00038388"/>
    </source>
</evidence>
<dbReference type="PROSITE" id="PS50893">
    <property type="entry name" value="ABC_TRANSPORTER_2"/>
    <property type="match status" value="1"/>
</dbReference>
<name>A0A1I0DSF1_9GAMM</name>
<dbReference type="InterPro" id="IPR017911">
    <property type="entry name" value="MacB-like_ATP-bd"/>
</dbReference>
<organism evidence="7 8">
    <name type="scientific">Thorsellia anophelis DSM 18579</name>
    <dbReference type="NCBI Taxonomy" id="1123402"/>
    <lineage>
        <taxon>Bacteria</taxon>
        <taxon>Pseudomonadati</taxon>
        <taxon>Pseudomonadota</taxon>
        <taxon>Gammaproteobacteria</taxon>
        <taxon>Enterobacterales</taxon>
        <taxon>Thorselliaceae</taxon>
        <taxon>Thorsellia</taxon>
    </lineage>
</organism>
<dbReference type="SMART" id="SM00382">
    <property type="entry name" value="AAA"/>
    <property type="match status" value="1"/>
</dbReference>
<keyword evidence="2" id="KW-0547">Nucleotide-binding</keyword>
<reference evidence="8" key="1">
    <citation type="submission" date="2016-10" db="EMBL/GenBank/DDBJ databases">
        <authorList>
            <person name="Varghese N."/>
            <person name="Submissions S."/>
        </authorList>
    </citation>
    <scope>NUCLEOTIDE SEQUENCE [LARGE SCALE GENOMIC DNA]</scope>
    <source>
        <strain evidence="8">DSM 18579</strain>
    </source>
</reference>
<evidence type="ECO:0000313" key="7">
    <source>
        <dbReference type="EMBL" id="SET35347.1"/>
    </source>
</evidence>
<dbReference type="GO" id="GO:0016887">
    <property type="term" value="F:ATP hydrolysis activity"/>
    <property type="evidence" value="ECO:0007669"/>
    <property type="project" value="InterPro"/>
</dbReference>
<sequence length="276" mass="30155">MQQENQTKQPNFNNVTHTMQDDTTNQNHQILTHDSETVLSVKQLKKIVRQGDEPLTILEEVNLAIKSGESCALIGESGSGKSTLLAILAGLDDGSEGEVKLLGHSMKDMSEDDRALLRANAVGFVFQSFLLVPTLSALENVQLPLLLKPKTADSKYDETEAALAAKALLGTLGLEKRINHLPALLSGGEQQRVALARAFIAKPKVLFADEPTGNLDRHTGEKIADLLFELNKQNGTTLILVTHDETLASRCDRQLRLVEGKLLDVSNQFNLTNKEA</sequence>
<dbReference type="GO" id="GO:0022857">
    <property type="term" value="F:transmembrane transporter activity"/>
    <property type="evidence" value="ECO:0007669"/>
    <property type="project" value="UniProtKB-ARBA"/>
</dbReference>
<dbReference type="PANTHER" id="PTHR42798:SF2">
    <property type="entry name" value="ABC TRANSPORTER ATP-BINDING PROTEIN MG467-RELATED"/>
    <property type="match status" value="1"/>
</dbReference>
<accession>A0A1I0DSF1</accession>
<dbReference type="AlphaFoldDB" id="A0A1I0DSF1"/>
<evidence type="ECO:0000256" key="5">
    <source>
        <dbReference type="SAM" id="MobiDB-lite"/>
    </source>
</evidence>
<proteinExistence type="inferred from homology"/>
<evidence type="ECO:0000256" key="2">
    <source>
        <dbReference type="ARBA" id="ARBA00022741"/>
    </source>
</evidence>
<keyword evidence="1" id="KW-0813">Transport</keyword>
<dbReference type="PROSITE" id="PS00211">
    <property type="entry name" value="ABC_TRANSPORTER_1"/>
    <property type="match status" value="1"/>
</dbReference>
<dbReference type="InterPro" id="IPR027417">
    <property type="entry name" value="P-loop_NTPase"/>
</dbReference>
<dbReference type="PANTHER" id="PTHR42798">
    <property type="entry name" value="LIPOPROTEIN-RELEASING SYSTEM ATP-BINDING PROTEIN LOLD"/>
    <property type="match status" value="1"/>
</dbReference>
<dbReference type="InterPro" id="IPR017871">
    <property type="entry name" value="ABC_transporter-like_CS"/>
</dbReference>
<evidence type="ECO:0000259" key="6">
    <source>
        <dbReference type="PROSITE" id="PS50893"/>
    </source>
</evidence>
<dbReference type="InterPro" id="IPR003593">
    <property type="entry name" value="AAA+_ATPase"/>
</dbReference>